<reference evidence="9 12" key="2">
    <citation type="submission" date="2017-12" db="EMBL/GenBank/DDBJ databases">
        <title>Pharmacopeia of the Arctic Ocean.</title>
        <authorList>
            <person name="Collins E."/>
            <person name="Ducluzeau A.-L."/>
        </authorList>
    </citation>
    <scope>NUCLEOTIDE SEQUENCE [LARGE SCALE GENOMIC DNA]</scope>
    <source>
        <strain evidence="9 12">DSM 23325</strain>
    </source>
</reference>
<gene>
    <name evidence="8" type="primary">atpH</name>
    <name evidence="9" type="ORF">CXG46_05480</name>
    <name evidence="10" type="ORF">SAMN05192575_103175</name>
</gene>
<comment type="similarity">
    <text evidence="8">Belongs to the ATPase delta chain family.</text>
</comment>
<dbReference type="Proteomes" id="UP000233565">
    <property type="component" value="Unassembled WGS sequence"/>
</dbReference>
<dbReference type="NCBIfam" id="NF009967">
    <property type="entry name" value="PRK13430.1"/>
    <property type="match status" value="1"/>
</dbReference>
<dbReference type="GO" id="GO:0046933">
    <property type="term" value="F:proton-transporting ATP synthase activity, rotational mechanism"/>
    <property type="evidence" value="ECO:0007669"/>
    <property type="project" value="UniProtKB-UniRule"/>
</dbReference>
<dbReference type="PROSITE" id="PS00389">
    <property type="entry name" value="ATPASE_DELTA"/>
    <property type="match status" value="1"/>
</dbReference>
<comment type="function">
    <text evidence="8">F(1)F(0) ATP synthase produces ATP from ADP in the presence of a proton or sodium gradient. F-type ATPases consist of two structural domains, F(1) containing the extramembraneous catalytic core and F(0) containing the membrane proton channel, linked together by a central stalk and a peripheral stalk. During catalysis, ATP synthesis in the catalytic domain of F(1) is coupled via a rotary mechanism of the central stalk subunits to proton translocation.</text>
</comment>
<keyword evidence="4 8" id="KW-0406">Ion transport</keyword>
<comment type="function">
    <text evidence="8">This protein is part of the stalk that links CF(0) to CF(1). It either transmits conformational changes from CF(0) to CF(1) or is implicated in proton conduction.</text>
</comment>
<evidence type="ECO:0000313" key="12">
    <source>
        <dbReference type="Proteomes" id="UP000233565"/>
    </source>
</evidence>
<evidence type="ECO:0000256" key="2">
    <source>
        <dbReference type="ARBA" id="ARBA00022448"/>
    </source>
</evidence>
<evidence type="ECO:0000256" key="1">
    <source>
        <dbReference type="ARBA" id="ARBA00004370"/>
    </source>
</evidence>
<comment type="subcellular location">
    <subcellularLocation>
        <location evidence="8">Cell membrane</location>
        <topology evidence="8">Peripheral membrane protein</topology>
    </subcellularLocation>
    <subcellularLocation>
        <location evidence="1">Membrane</location>
    </subcellularLocation>
</comment>
<name>A0A1I0Y1A4_9ACTN</name>
<evidence type="ECO:0000256" key="3">
    <source>
        <dbReference type="ARBA" id="ARBA00022781"/>
    </source>
</evidence>
<evidence type="ECO:0000256" key="6">
    <source>
        <dbReference type="ARBA" id="ARBA00023196"/>
    </source>
</evidence>
<evidence type="ECO:0000256" key="8">
    <source>
        <dbReference type="HAMAP-Rule" id="MF_01416"/>
    </source>
</evidence>
<proteinExistence type="inferred from homology"/>
<dbReference type="InterPro" id="IPR020781">
    <property type="entry name" value="ATPase_OSCP/d_CS"/>
</dbReference>
<dbReference type="PANTHER" id="PTHR11910">
    <property type="entry name" value="ATP SYNTHASE DELTA CHAIN"/>
    <property type="match status" value="1"/>
</dbReference>
<evidence type="ECO:0000313" key="10">
    <source>
        <dbReference type="EMBL" id="SFB06954.1"/>
    </source>
</evidence>
<sequence>MMRGASADAYAAAAAVLPGTGDLGRVGQDLFGTADLFRAEPGLRRVATDVSLRGEAKADLLRGVLGDKVSPEAMDVVATAVAQRWTSGRDLSDALEQLGVVATVRSTGGDAGRLEDEVFAVGRLIQANPELRDALSDPARSRADKSGLVKGLLGDKVLPATVALVQQSLSGSHRTVAVALAAYQKVAAEVRGEGVATVRVARPLADADRERLAGALARTYGRDVHLNVIVDPEVLGGIRVEIGDDVIDGTVSSRLDDAGRRLAG</sequence>
<dbReference type="InterPro" id="IPR000711">
    <property type="entry name" value="ATPase_OSCP/dsu"/>
</dbReference>
<organism evidence="10 11">
    <name type="scientific">Nocardioides alpinus</name>
    <dbReference type="NCBI Taxonomy" id="748909"/>
    <lineage>
        <taxon>Bacteria</taxon>
        <taxon>Bacillati</taxon>
        <taxon>Actinomycetota</taxon>
        <taxon>Actinomycetes</taxon>
        <taxon>Propionibacteriales</taxon>
        <taxon>Nocardioidaceae</taxon>
        <taxon>Nocardioides</taxon>
    </lineage>
</organism>
<dbReference type="NCBIfam" id="TIGR01145">
    <property type="entry name" value="ATP_synt_delta"/>
    <property type="match status" value="1"/>
</dbReference>
<evidence type="ECO:0000256" key="4">
    <source>
        <dbReference type="ARBA" id="ARBA00023065"/>
    </source>
</evidence>
<dbReference type="OrthoDB" id="5242917at2"/>
<dbReference type="PRINTS" id="PR00125">
    <property type="entry name" value="ATPASEDELTA"/>
</dbReference>
<keyword evidence="5 8" id="KW-0472">Membrane</keyword>
<evidence type="ECO:0000256" key="5">
    <source>
        <dbReference type="ARBA" id="ARBA00023136"/>
    </source>
</evidence>
<keyword evidence="3 8" id="KW-0375">Hydrogen ion transport</keyword>
<keyword evidence="2 8" id="KW-0813">Transport</keyword>
<evidence type="ECO:0000313" key="9">
    <source>
        <dbReference type="EMBL" id="PKH42718.1"/>
    </source>
</evidence>
<keyword evidence="6 8" id="KW-0139">CF(1)</keyword>
<reference evidence="10" key="1">
    <citation type="submission" date="2016-10" db="EMBL/GenBank/DDBJ databases">
        <authorList>
            <person name="de Groot N.N."/>
        </authorList>
    </citation>
    <scope>NUCLEOTIDE SEQUENCE [LARGE SCALE GENOMIC DNA]</scope>
    <source>
        <strain evidence="10">CGMCC 1.10697</strain>
    </source>
</reference>
<dbReference type="STRING" id="748909.SAMN05192575_103175"/>
<evidence type="ECO:0000313" key="11">
    <source>
        <dbReference type="Proteomes" id="UP000199113"/>
    </source>
</evidence>
<dbReference type="Pfam" id="PF00213">
    <property type="entry name" value="OSCP"/>
    <property type="match status" value="1"/>
</dbReference>
<dbReference type="GO" id="GO:0005886">
    <property type="term" value="C:plasma membrane"/>
    <property type="evidence" value="ECO:0007669"/>
    <property type="project" value="UniProtKB-SubCell"/>
</dbReference>
<evidence type="ECO:0000256" key="7">
    <source>
        <dbReference type="ARBA" id="ARBA00023310"/>
    </source>
</evidence>
<dbReference type="RefSeq" id="WP_091197375.1">
    <property type="nucleotide sequence ID" value="NZ_FOKC01000003.1"/>
</dbReference>
<accession>A0A1I0Y1A4</accession>
<dbReference type="EMBL" id="PJBV01000012">
    <property type="protein sequence ID" value="PKH42718.1"/>
    <property type="molecule type" value="Genomic_DNA"/>
</dbReference>
<dbReference type="GO" id="GO:0045259">
    <property type="term" value="C:proton-transporting ATP synthase complex"/>
    <property type="evidence" value="ECO:0007669"/>
    <property type="project" value="UniProtKB-KW"/>
</dbReference>
<keyword evidence="7 8" id="KW-0066">ATP synthesis</keyword>
<dbReference type="Proteomes" id="UP000199113">
    <property type="component" value="Unassembled WGS sequence"/>
</dbReference>
<dbReference type="EMBL" id="FOKC01000003">
    <property type="protein sequence ID" value="SFB06954.1"/>
    <property type="molecule type" value="Genomic_DNA"/>
</dbReference>
<dbReference type="HAMAP" id="MF_01416">
    <property type="entry name" value="ATP_synth_delta_bact"/>
    <property type="match status" value="1"/>
</dbReference>
<dbReference type="AlphaFoldDB" id="A0A1I0Y1A4"/>
<keyword evidence="12" id="KW-1185">Reference proteome</keyword>
<keyword evidence="8" id="KW-1003">Cell membrane</keyword>
<protein>
    <recommendedName>
        <fullName evidence="8">ATP synthase subunit delta</fullName>
    </recommendedName>
    <alternativeName>
        <fullName evidence="8">ATP synthase F(1) sector subunit delta</fullName>
    </alternativeName>
    <alternativeName>
        <fullName evidence="8">F-type ATPase subunit delta</fullName>
        <shortName evidence="8">F-ATPase subunit delta</shortName>
    </alternativeName>
</protein>